<dbReference type="Pfam" id="PF07237">
    <property type="entry name" value="DUF1428"/>
    <property type="match status" value="1"/>
</dbReference>
<accession>A0A2G1QTM0</accession>
<organism evidence="1 2">
    <name type="scientific">Zhengella mangrovi</name>
    <dbReference type="NCBI Taxonomy" id="1982044"/>
    <lineage>
        <taxon>Bacteria</taxon>
        <taxon>Pseudomonadati</taxon>
        <taxon>Pseudomonadota</taxon>
        <taxon>Alphaproteobacteria</taxon>
        <taxon>Hyphomicrobiales</taxon>
        <taxon>Notoacmeibacteraceae</taxon>
        <taxon>Zhengella</taxon>
    </lineage>
</organism>
<dbReference type="Proteomes" id="UP000221168">
    <property type="component" value="Unassembled WGS sequence"/>
</dbReference>
<dbReference type="Gene3D" id="3.30.70.100">
    <property type="match status" value="1"/>
</dbReference>
<protein>
    <submittedName>
        <fullName evidence="1">RNA signal recognition particle</fullName>
    </submittedName>
</protein>
<evidence type="ECO:0000313" key="1">
    <source>
        <dbReference type="EMBL" id="PHP68821.1"/>
    </source>
</evidence>
<reference evidence="1 2" key="1">
    <citation type="submission" date="2017-10" db="EMBL/GenBank/DDBJ databases">
        <title>Sedimentibacterium mangrovi gen. nov., sp. nov., a novel member of family Phyllobacteriacea isolated from mangrove sediment.</title>
        <authorList>
            <person name="Liao H."/>
            <person name="Tian Y."/>
        </authorList>
    </citation>
    <scope>NUCLEOTIDE SEQUENCE [LARGE SCALE GENOMIC DNA]</scope>
    <source>
        <strain evidence="1 2">X9-2-2</strain>
    </source>
</reference>
<dbReference type="InterPro" id="IPR009874">
    <property type="entry name" value="DUF1428"/>
</dbReference>
<dbReference type="RefSeq" id="WP_099303267.1">
    <property type="nucleotide sequence ID" value="NZ_PDVP01000001.1"/>
</dbReference>
<keyword evidence="2" id="KW-1185">Reference proteome</keyword>
<evidence type="ECO:0000313" key="2">
    <source>
        <dbReference type="Proteomes" id="UP000221168"/>
    </source>
</evidence>
<proteinExistence type="predicted"/>
<dbReference type="InterPro" id="IPR011008">
    <property type="entry name" value="Dimeric_a/b-barrel"/>
</dbReference>
<comment type="caution">
    <text evidence="1">The sequence shown here is derived from an EMBL/GenBank/DDBJ whole genome shotgun (WGS) entry which is preliminary data.</text>
</comment>
<dbReference type="OrthoDB" id="9792392at2"/>
<sequence length="117" mass="12961">MSFVTGMLAAVPVASKQAFIDHARAAADVFREYGAVEVVECWGVDIPDGKRTSMPMAVEKREDETVVLSWIVWPSREVADAGMSRMMEDPRMTPETNPMPFDGSRMIFGGFDMVLKA</sequence>
<gene>
    <name evidence="1" type="ORF">CSC94_02175</name>
</gene>
<dbReference type="PIRSF" id="PIRSF007028">
    <property type="entry name" value="UCP007028"/>
    <property type="match status" value="1"/>
</dbReference>
<dbReference type="AlphaFoldDB" id="A0A2G1QTM0"/>
<name>A0A2G1QTM0_9HYPH</name>
<dbReference type="EMBL" id="PDVP01000001">
    <property type="protein sequence ID" value="PHP68821.1"/>
    <property type="molecule type" value="Genomic_DNA"/>
</dbReference>
<dbReference type="SUPFAM" id="SSF54909">
    <property type="entry name" value="Dimeric alpha+beta barrel"/>
    <property type="match status" value="1"/>
</dbReference>